<dbReference type="PROSITE" id="PS50280">
    <property type="entry name" value="SET"/>
    <property type="match status" value="1"/>
</dbReference>
<accession>A0A2J7ZVR1</accession>
<dbReference type="AlphaFoldDB" id="A0A2J7ZVR1"/>
<gene>
    <name evidence="3" type="ORF">TSOC_009517</name>
</gene>
<organism evidence="3 4">
    <name type="scientific">Tetrabaena socialis</name>
    <dbReference type="NCBI Taxonomy" id="47790"/>
    <lineage>
        <taxon>Eukaryota</taxon>
        <taxon>Viridiplantae</taxon>
        <taxon>Chlorophyta</taxon>
        <taxon>core chlorophytes</taxon>
        <taxon>Chlorophyceae</taxon>
        <taxon>CS clade</taxon>
        <taxon>Chlamydomonadales</taxon>
        <taxon>Tetrabaenaceae</taxon>
        <taxon>Tetrabaena</taxon>
    </lineage>
</organism>
<keyword evidence="4" id="KW-1185">Reference proteome</keyword>
<dbReference type="EMBL" id="PGGS01000400">
    <property type="protein sequence ID" value="PNH04328.1"/>
    <property type="molecule type" value="Genomic_DNA"/>
</dbReference>
<reference evidence="3 4" key="1">
    <citation type="journal article" date="2017" name="Mol. Biol. Evol.">
        <title>The 4-celled Tetrabaena socialis nuclear genome reveals the essential components for genetic control of cell number at the origin of multicellularity in the volvocine lineage.</title>
        <authorList>
            <person name="Featherston J."/>
            <person name="Arakaki Y."/>
            <person name="Hanschen E.R."/>
            <person name="Ferris P.J."/>
            <person name="Michod R.E."/>
            <person name="Olson B.J.S.C."/>
            <person name="Nozaki H."/>
            <person name="Durand P.M."/>
        </authorList>
    </citation>
    <scope>NUCLEOTIDE SEQUENCE [LARGE SCALE GENOMIC DNA]</scope>
    <source>
        <strain evidence="3 4">NIES-571</strain>
    </source>
</reference>
<dbReference type="SUPFAM" id="SSF82199">
    <property type="entry name" value="SET domain"/>
    <property type="match status" value="1"/>
</dbReference>
<proteinExistence type="predicted"/>
<dbReference type="InterPro" id="IPR046341">
    <property type="entry name" value="SET_dom_sf"/>
</dbReference>
<name>A0A2J7ZVR1_9CHLO</name>
<sequence>MLLGGRLRPALAELQRSPGRSHSLSVTVFADAGGSAGLQPHELVLCKDRGGDGSSCRVFYRLSRIAGLCAQLGVQHGGAVALSVLPDGRVVAEAAAPADPSLVRLAEPGMRNGQAFVPRSLAVLLLGRGPAYSGLCGGGIAVRLLAVQGQADVAAEHGCGSCRSSTAPAQAASGASGRSTDGACSSAAHAGAGPPHGSHPALRPAASIAHLHGYVPSVPGLPPLSPGELRLCGLTLAPHVAAAVRVAGLDDLAAAAAAAAAPSAAAAASAPSAAPAPAAAPATAAAPSAAPWLAEFRRHGLDSGVLCWSVAEALGLTSAGGWDARLPEGPIVAAGVEVGPDPARGGLGLFATAPLRGNGLVGVPGGYVGVGEWFRAAGYQALPDAARAELRRCAEGAGAGSPAASGGVVEGRERLLWSFLVRAFSLPYRGVGTEDEAAAGSGGLPSPPLGLMMLGYGNLTALVNDPRDPLSGPWRERLQAGLPVGDAPVAADAVANCMVVPVVVRGLLLPVLVALRDIAPGEQLLRDYGDGWWGTRAQQWRVLDFLYRPADAAWLLHGGR</sequence>
<evidence type="ECO:0000259" key="2">
    <source>
        <dbReference type="PROSITE" id="PS50280"/>
    </source>
</evidence>
<dbReference type="InterPro" id="IPR001214">
    <property type="entry name" value="SET_dom"/>
</dbReference>
<feature type="compositionally biased region" description="Low complexity" evidence="1">
    <location>
        <begin position="185"/>
        <end position="201"/>
    </location>
</feature>
<evidence type="ECO:0000313" key="3">
    <source>
        <dbReference type="EMBL" id="PNH04328.1"/>
    </source>
</evidence>
<protein>
    <recommendedName>
        <fullName evidence="2">SET domain-containing protein</fullName>
    </recommendedName>
</protein>
<dbReference type="OrthoDB" id="548257at2759"/>
<dbReference type="Gene3D" id="2.170.270.10">
    <property type="entry name" value="SET domain"/>
    <property type="match status" value="1"/>
</dbReference>
<dbReference type="Proteomes" id="UP000236333">
    <property type="component" value="Unassembled WGS sequence"/>
</dbReference>
<comment type="caution">
    <text evidence="3">The sequence shown here is derived from an EMBL/GenBank/DDBJ whole genome shotgun (WGS) entry which is preliminary data.</text>
</comment>
<feature type="domain" description="SET" evidence="2">
    <location>
        <begin position="334"/>
        <end position="529"/>
    </location>
</feature>
<evidence type="ECO:0000256" key="1">
    <source>
        <dbReference type="SAM" id="MobiDB-lite"/>
    </source>
</evidence>
<feature type="region of interest" description="Disordered" evidence="1">
    <location>
        <begin position="170"/>
        <end position="202"/>
    </location>
</feature>
<evidence type="ECO:0000313" key="4">
    <source>
        <dbReference type="Proteomes" id="UP000236333"/>
    </source>
</evidence>